<reference evidence="1 2" key="1">
    <citation type="submission" date="2016-12" db="EMBL/GenBank/DDBJ databases">
        <title>Domibacillus antri genome sequencing.</title>
        <authorList>
            <person name="Verma A."/>
            <person name="Krishnamurthi S."/>
        </authorList>
    </citation>
    <scope>NUCLEOTIDE SEQUENCE [LARGE SCALE GENOMIC DNA]</scope>
    <source>
        <strain evidence="1 2">XD80</strain>
    </source>
</reference>
<dbReference type="STRING" id="1714264.BTO30_15035"/>
<keyword evidence="2" id="KW-1185">Reference proteome</keyword>
<dbReference type="EMBL" id="MSDU01000048">
    <property type="protein sequence ID" value="OLN21429.1"/>
    <property type="molecule type" value="Genomic_DNA"/>
</dbReference>
<evidence type="ECO:0000313" key="1">
    <source>
        <dbReference type="EMBL" id="OLN21429.1"/>
    </source>
</evidence>
<organism evidence="1 2">
    <name type="scientific">Domibacillus antri</name>
    <dbReference type="NCBI Taxonomy" id="1714264"/>
    <lineage>
        <taxon>Bacteria</taxon>
        <taxon>Bacillati</taxon>
        <taxon>Bacillota</taxon>
        <taxon>Bacilli</taxon>
        <taxon>Bacillales</taxon>
        <taxon>Bacillaceae</taxon>
        <taxon>Domibacillus</taxon>
    </lineage>
</organism>
<dbReference type="RefSeq" id="WP_075399525.1">
    <property type="nucleotide sequence ID" value="NZ_MSDU01000048.1"/>
</dbReference>
<gene>
    <name evidence="1" type="ORF">BTO30_15035</name>
</gene>
<proteinExistence type="predicted"/>
<comment type="caution">
    <text evidence="1">The sequence shown here is derived from an EMBL/GenBank/DDBJ whole genome shotgun (WGS) entry which is preliminary data.</text>
</comment>
<sequence length="86" mass="10501">MLSVQIDEAVVEKQFREEVQKRMEQLDRSRLLWDMKELCRQTSMSESFIKEQFFYDKRFPKVKVGRKWVIPAKAAEEFIIQWLSEQ</sequence>
<name>A0A1Q8Q260_9BACI</name>
<dbReference type="AlphaFoldDB" id="A0A1Q8Q260"/>
<dbReference type="OrthoDB" id="2167122at2"/>
<dbReference type="Proteomes" id="UP000185568">
    <property type="component" value="Unassembled WGS sequence"/>
</dbReference>
<evidence type="ECO:0000313" key="2">
    <source>
        <dbReference type="Proteomes" id="UP000185568"/>
    </source>
</evidence>
<accession>A0A1Q8Q260</accession>
<protein>
    <submittedName>
        <fullName evidence="1">Group-specific protein</fullName>
    </submittedName>
</protein>